<dbReference type="SUPFAM" id="SSF55957">
    <property type="entry name" value="Phosphoglucomutase, C-terminal domain"/>
    <property type="match status" value="1"/>
</dbReference>
<dbReference type="Pfam" id="PF00408">
    <property type="entry name" value="PGM_PMM_IV"/>
    <property type="match status" value="1"/>
</dbReference>
<dbReference type="Pfam" id="PF02878">
    <property type="entry name" value="PGM_PMM_I"/>
    <property type="match status" value="1"/>
</dbReference>
<protein>
    <recommendedName>
        <fullName evidence="7">Phosphoglucomutase</fullName>
        <ecNumber evidence="7">5.4.2.2</ecNumber>
    </recommendedName>
</protein>
<evidence type="ECO:0000256" key="3">
    <source>
        <dbReference type="ARBA" id="ARBA00022553"/>
    </source>
</evidence>
<organism evidence="13 14">
    <name type="scientific">Succinivibrio faecicola</name>
    <dbReference type="NCBI Taxonomy" id="2820300"/>
    <lineage>
        <taxon>Bacteria</taxon>
        <taxon>Pseudomonadati</taxon>
        <taxon>Pseudomonadota</taxon>
        <taxon>Gammaproteobacteria</taxon>
        <taxon>Aeromonadales</taxon>
        <taxon>Succinivibrionaceae</taxon>
        <taxon>Succinivibrio</taxon>
    </lineage>
</organism>
<dbReference type="RefSeq" id="WP_219937639.1">
    <property type="nucleotide sequence ID" value="NZ_JAGFNY010000017.1"/>
</dbReference>
<evidence type="ECO:0000259" key="12">
    <source>
        <dbReference type="Pfam" id="PF02880"/>
    </source>
</evidence>
<feature type="domain" description="Alpha-D-phosphohexomutase C-terminal" evidence="9">
    <location>
        <begin position="492"/>
        <end position="535"/>
    </location>
</feature>
<dbReference type="InterPro" id="IPR036900">
    <property type="entry name" value="A-D-PHexomutase_C_sf"/>
</dbReference>
<dbReference type="EMBL" id="JAGFNY010000017">
    <property type="protein sequence ID" value="MBW7570416.1"/>
    <property type="molecule type" value="Genomic_DNA"/>
</dbReference>
<dbReference type="EC" id="5.4.2.2" evidence="7"/>
<sequence length="549" mass="59505">MALHQKAGQKATFADLDNIPRLMAAYYLNTPDLDDPEQLVSFGTSGHRGTSLNGSFTESHILAISQAIAEYRQKEGITGPLFIGMDTHALSEAALATAIEVLGANGVEVRVETDHGYTPTPSVSFAILNYNRGRTSGLADGIVITPSHNPPSNGGFKYNPTDGGPAGTEITSVIQNRANEILKNKLQGVKRIPYSQAIKLSNVKEHDMLSDYVNALGEVIDLEAISQSGIKMGVDPLGGSGLYYWDRIADKYNLNLKVVNYAVDPTFSFMCIDRDGKIRMDCSSPYAMAGLISLKDDFDIAWGNDPDYDRHGIVCHSGLMNPNHYLSAAINYIYTHRDNWPKSAMVGKTVVSSNLMNRVAEGLGRKAYEVPVGFKWFVPGLFDKSLAFGCEESAGASFLRKDGSVWTTDKDGIIASLLSAEMLAVTGKDPSEHYNALIEKYGRPYYDRVDAPANPAQKSALKKLDPSAVEASELAGEKIIDKLTCAPGNGAAIGGLKVVTENGWFAARPSGTENVYKIYMESFKGEDHLKRIETEAQEIVNAALKKAGV</sequence>
<evidence type="ECO:0000256" key="1">
    <source>
        <dbReference type="ARBA" id="ARBA00001946"/>
    </source>
</evidence>
<dbReference type="PANTHER" id="PTHR45745:SF1">
    <property type="entry name" value="PHOSPHOGLUCOMUTASE 2B-RELATED"/>
    <property type="match status" value="1"/>
</dbReference>
<dbReference type="InterPro" id="IPR005843">
    <property type="entry name" value="A-D-PHexomutase_C"/>
</dbReference>
<evidence type="ECO:0000259" key="10">
    <source>
        <dbReference type="Pfam" id="PF02878"/>
    </source>
</evidence>
<gene>
    <name evidence="13" type="ORF">J5V48_05845</name>
</gene>
<comment type="caution">
    <text evidence="13">The sequence shown here is derived from an EMBL/GenBank/DDBJ whole genome shotgun (WGS) entry which is preliminary data.</text>
</comment>
<name>A0ABS7DGI2_9GAMM</name>
<feature type="domain" description="Alpha-D-phosphohexomutase alpha/beta/alpha" evidence="10">
    <location>
        <begin position="41"/>
        <end position="183"/>
    </location>
</feature>
<dbReference type="CDD" id="cd05801">
    <property type="entry name" value="PGM_like3"/>
    <property type="match status" value="1"/>
</dbReference>
<evidence type="ECO:0000256" key="5">
    <source>
        <dbReference type="ARBA" id="ARBA00022842"/>
    </source>
</evidence>
<dbReference type="Proteomes" id="UP000731465">
    <property type="component" value="Unassembled WGS sequence"/>
</dbReference>
<dbReference type="InterPro" id="IPR005845">
    <property type="entry name" value="A-D-PHexomutase_a/b/a-II"/>
</dbReference>
<comment type="similarity">
    <text evidence="2 8">Belongs to the phosphohexose mutase family.</text>
</comment>
<keyword evidence="5 8" id="KW-0460">Magnesium</keyword>
<reference evidence="13 14" key="1">
    <citation type="submission" date="2021-03" db="EMBL/GenBank/DDBJ databases">
        <title>Succinivibrio sp. nov. isolated from feces of cow.</title>
        <authorList>
            <person name="Choi J.-Y."/>
        </authorList>
    </citation>
    <scope>NUCLEOTIDE SEQUENCE [LARGE SCALE GENOMIC DNA]</scope>
    <source>
        <strain evidence="13 14">AGMB01872</strain>
    </source>
</reference>
<keyword evidence="6 13" id="KW-0413">Isomerase</keyword>
<dbReference type="InterPro" id="IPR016055">
    <property type="entry name" value="A-D-PHexomutase_a/b/a-I/II/III"/>
</dbReference>
<evidence type="ECO:0000259" key="9">
    <source>
        <dbReference type="Pfam" id="PF00408"/>
    </source>
</evidence>
<proteinExistence type="inferred from homology"/>
<evidence type="ECO:0000256" key="2">
    <source>
        <dbReference type="ARBA" id="ARBA00010231"/>
    </source>
</evidence>
<evidence type="ECO:0000256" key="4">
    <source>
        <dbReference type="ARBA" id="ARBA00022723"/>
    </source>
</evidence>
<evidence type="ECO:0000256" key="7">
    <source>
        <dbReference type="NCBIfam" id="TIGR01132"/>
    </source>
</evidence>
<feature type="domain" description="Alpha-D-phosphohexomutase alpha/beta/alpha" evidence="12">
    <location>
        <begin position="321"/>
        <end position="441"/>
    </location>
</feature>
<dbReference type="PANTHER" id="PTHR45745">
    <property type="entry name" value="PHOSPHOMANNOMUTASE 45A"/>
    <property type="match status" value="1"/>
</dbReference>
<dbReference type="PROSITE" id="PS00710">
    <property type="entry name" value="PGM_PMM"/>
    <property type="match status" value="1"/>
</dbReference>
<dbReference type="Pfam" id="PF02879">
    <property type="entry name" value="PGM_PMM_II"/>
    <property type="match status" value="1"/>
</dbReference>
<dbReference type="GO" id="GO:0004614">
    <property type="term" value="F:phosphoglucomutase activity"/>
    <property type="evidence" value="ECO:0007669"/>
    <property type="project" value="UniProtKB-EC"/>
</dbReference>
<dbReference type="Gene3D" id="3.30.310.50">
    <property type="entry name" value="Alpha-D-phosphohexomutase, C-terminal domain"/>
    <property type="match status" value="1"/>
</dbReference>
<keyword evidence="3" id="KW-0597">Phosphoprotein</keyword>
<evidence type="ECO:0000259" key="11">
    <source>
        <dbReference type="Pfam" id="PF02879"/>
    </source>
</evidence>
<dbReference type="Pfam" id="PF02880">
    <property type="entry name" value="PGM_PMM_III"/>
    <property type="match status" value="1"/>
</dbReference>
<keyword evidence="4 8" id="KW-0479">Metal-binding</keyword>
<dbReference type="InterPro" id="IPR016066">
    <property type="entry name" value="A-D-PHexomutase_CS"/>
</dbReference>
<feature type="domain" description="Alpha-D-phosphohexomutase alpha/beta/alpha" evidence="11">
    <location>
        <begin position="211"/>
        <end position="318"/>
    </location>
</feature>
<dbReference type="NCBIfam" id="TIGR01132">
    <property type="entry name" value="pgm"/>
    <property type="match status" value="1"/>
</dbReference>
<evidence type="ECO:0000313" key="14">
    <source>
        <dbReference type="Proteomes" id="UP000731465"/>
    </source>
</evidence>
<evidence type="ECO:0000256" key="8">
    <source>
        <dbReference type="RuleBase" id="RU004326"/>
    </source>
</evidence>
<dbReference type="InterPro" id="IPR005844">
    <property type="entry name" value="A-D-PHexomutase_a/b/a-I"/>
</dbReference>
<dbReference type="InterPro" id="IPR005852">
    <property type="entry name" value="PGM_a-D-Glc-sp"/>
</dbReference>
<accession>A0ABS7DGI2</accession>
<dbReference type="SUPFAM" id="SSF53738">
    <property type="entry name" value="Phosphoglucomutase, first 3 domains"/>
    <property type="match status" value="3"/>
</dbReference>
<dbReference type="Gene3D" id="3.40.120.10">
    <property type="entry name" value="Alpha-D-Glucose-1,6-Bisphosphate, subunit A, domain 3"/>
    <property type="match status" value="3"/>
</dbReference>
<evidence type="ECO:0000256" key="6">
    <source>
        <dbReference type="ARBA" id="ARBA00023235"/>
    </source>
</evidence>
<comment type="cofactor">
    <cofactor evidence="1">
        <name>Mg(2+)</name>
        <dbReference type="ChEBI" id="CHEBI:18420"/>
    </cofactor>
</comment>
<dbReference type="InterPro" id="IPR005846">
    <property type="entry name" value="A-D-PHexomutase_a/b/a-III"/>
</dbReference>
<keyword evidence="14" id="KW-1185">Reference proteome</keyword>
<evidence type="ECO:0000313" key="13">
    <source>
        <dbReference type="EMBL" id="MBW7570416.1"/>
    </source>
</evidence>